<dbReference type="GO" id="GO:0006950">
    <property type="term" value="P:response to stress"/>
    <property type="evidence" value="ECO:0007669"/>
    <property type="project" value="TreeGrafter"/>
</dbReference>
<keyword evidence="3" id="KW-1185">Reference proteome</keyword>
<organism evidence="2 3">
    <name type="scientific">Dactylosporangium matsuzakiense</name>
    <dbReference type="NCBI Taxonomy" id="53360"/>
    <lineage>
        <taxon>Bacteria</taxon>
        <taxon>Bacillati</taxon>
        <taxon>Actinomycetota</taxon>
        <taxon>Actinomycetes</taxon>
        <taxon>Micromonosporales</taxon>
        <taxon>Micromonosporaceae</taxon>
        <taxon>Dactylosporangium</taxon>
    </lineage>
</organism>
<feature type="domain" description="HTH marR-type" evidence="1">
    <location>
        <begin position="1"/>
        <end position="149"/>
    </location>
</feature>
<dbReference type="PROSITE" id="PS50995">
    <property type="entry name" value="HTH_MARR_2"/>
    <property type="match status" value="1"/>
</dbReference>
<dbReference type="CDD" id="cd00090">
    <property type="entry name" value="HTH_ARSR"/>
    <property type="match status" value="1"/>
</dbReference>
<dbReference type="GO" id="GO:0003700">
    <property type="term" value="F:DNA-binding transcription factor activity"/>
    <property type="evidence" value="ECO:0007669"/>
    <property type="project" value="InterPro"/>
</dbReference>
<dbReference type="SUPFAM" id="SSF46785">
    <property type="entry name" value="Winged helix' DNA-binding domain"/>
    <property type="match status" value="1"/>
</dbReference>
<dbReference type="PANTHER" id="PTHR33164:SF99">
    <property type="entry name" value="MARR FAMILY REGULATORY PROTEIN"/>
    <property type="match status" value="1"/>
</dbReference>
<comment type="caution">
    <text evidence="2">The sequence shown here is derived from an EMBL/GenBank/DDBJ whole genome shotgun (WGS) entry which is preliminary data.</text>
</comment>
<dbReference type="InterPro" id="IPR039422">
    <property type="entry name" value="MarR/SlyA-like"/>
</dbReference>
<evidence type="ECO:0000259" key="1">
    <source>
        <dbReference type="PROSITE" id="PS50995"/>
    </source>
</evidence>
<dbReference type="AlphaFoldDB" id="A0A9W6NTF6"/>
<reference evidence="2" key="1">
    <citation type="journal article" date="2014" name="Int. J. Syst. Evol. Microbiol.">
        <title>Complete genome sequence of Corynebacterium casei LMG S-19264T (=DSM 44701T), isolated from a smear-ripened cheese.</title>
        <authorList>
            <consortium name="US DOE Joint Genome Institute (JGI-PGF)"/>
            <person name="Walter F."/>
            <person name="Albersmeier A."/>
            <person name="Kalinowski J."/>
            <person name="Ruckert C."/>
        </authorList>
    </citation>
    <scope>NUCLEOTIDE SEQUENCE</scope>
    <source>
        <strain evidence="2">VKM Ac-1321</strain>
    </source>
</reference>
<dbReference type="Proteomes" id="UP001143480">
    <property type="component" value="Unassembled WGS sequence"/>
</dbReference>
<sequence>MVGMTDEPRWLDDTERRAWLSLLAVVLVGFPELERTFRPHGLVHVEYGLLAALCEAGDGLRLSDLAGQMNMSPSRLSHRMRKLVELGYVDVAPDSGDGRVSIARITDAGRAFAERVAPEHVADVRRLIFDHLDEAQTAALADALEAVAGKLGDSCPGAPKGPPAGGARAI</sequence>
<evidence type="ECO:0000313" key="2">
    <source>
        <dbReference type="EMBL" id="GLL08684.1"/>
    </source>
</evidence>
<gene>
    <name evidence="2" type="ORF">GCM10017581_104520</name>
</gene>
<protein>
    <submittedName>
        <fullName evidence="2">MarR family transcriptional regulator</fullName>
    </submittedName>
</protein>
<dbReference type="Pfam" id="PF12802">
    <property type="entry name" value="MarR_2"/>
    <property type="match status" value="1"/>
</dbReference>
<evidence type="ECO:0000313" key="3">
    <source>
        <dbReference type="Proteomes" id="UP001143480"/>
    </source>
</evidence>
<name>A0A9W6NTF6_9ACTN</name>
<dbReference type="SMART" id="SM00347">
    <property type="entry name" value="HTH_MARR"/>
    <property type="match status" value="1"/>
</dbReference>
<dbReference type="InterPro" id="IPR036388">
    <property type="entry name" value="WH-like_DNA-bd_sf"/>
</dbReference>
<accession>A0A9W6NTF6</accession>
<dbReference type="PANTHER" id="PTHR33164">
    <property type="entry name" value="TRANSCRIPTIONAL REGULATOR, MARR FAMILY"/>
    <property type="match status" value="1"/>
</dbReference>
<dbReference type="EMBL" id="BSFP01000173">
    <property type="protein sequence ID" value="GLL08684.1"/>
    <property type="molecule type" value="Genomic_DNA"/>
</dbReference>
<dbReference type="InterPro" id="IPR011991">
    <property type="entry name" value="ArsR-like_HTH"/>
</dbReference>
<dbReference type="InterPro" id="IPR000835">
    <property type="entry name" value="HTH_MarR-typ"/>
</dbReference>
<reference evidence="2" key="2">
    <citation type="submission" date="2023-01" db="EMBL/GenBank/DDBJ databases">
        <authorList>
            <person name="Sun Q."/>
            <person name="Evtushenko L."/>
        </authorList>
    </citation>
    <scope>NUCLEOTIDE SEQUENCE</scope>
    <source>
        <strain evidence="2">VKM Ac-1321</strain>
    </source>
</reference>
<proteinExistence type="predicted"/>
<dbReference type="Gene3D" id="1.10.10.10">
    <property type="entry name" value="Winged helix-like DNA-binding domain superfamily/Winged helix DNA-binding domain"/>
    <property type="match status" value="1"/>
</dbReference>
<dbReference type="InterPro" id="IPR036390">
    <property type="entry name" value="WH_DNA-bd_sf"/>
</dbReference>